<name>A0A3N6NW94_9BURK</name>
<feature type="transmembrane region" description="Helical" evidence="4">
    <location>
        <begin position="373"/>
        <end position="396"/>
    </location>
</feature>
<evidence type="ECO:0000256" key="3">
    <source>
        <dbReference type="ARBA" id="ARBA00023136"/>
    </source>
</evidence>
<dbReference type="PANTHER" id="PTHR11360:SF284">
    <property type="entry name" value="EG:103B4.3 PROTEIN-RELATED"/>
    <property type="match status" value="1"/>
</dbReference>
<feature type="transmembrane region" description="Helical" evidence="4">
    <location>
        <begin position="337"/>
        <end position="361"/>
    </location>
</feature>
<protein>
    <submittedName>
        <fullName evidence="6">MFS transporter</fullName>
    </submittedName>
</protein>
<proteinExistence type="predicted"/>
<accession>A0A3N6NW94</accession>
<dbReference type="InterPro" id="IPR011701">
    <property type="entry name" value="MFS"/>
</dbReference>
<feature type="transmembrane region" description="Helical" evidence="4">
    <location>
        <begin position="248"/>
        <end position="266"/>
    </location>
</feature>
<evidence type="ECO:0000313" key="6">
    <source>
        <dbReference type="EMBL" id="RQH04903.1"/>
    </source>
</evidence>
<feature type="domain" description="Major facilitator superfamily (MFS) profile" evidence="5">
    <location>
        <begin position="39"/>
        <end position="428"/>
    </location>
</feature>
<evidence type="ECO:0000256" key="2">
    <source>
        <dbReference type="ARBA" id="ARBA00022989"/>
    </source>
</evidence>
<dbReference type="Proteomes" id="UP000272778">
    <property type="component" value="Unassembled WGS sequence"/>
</dbReference>
<evidence type="ECO:0000313" key="7">
    <source>
        <dbReference type="Proteomes" id="UP000272778"/>
    </source>
</evidence>
<evidence type="ECO:0000259" key="5">
    <source>
        <dbReference type="PROSITE" id="PS50850"/>
    </source>
</evidence>
<dbReference type="PROSITE" id="PS50850">
    <property type="entry name" value="MFS"/>
    <property type="match status" value="1"/>
</dbReference>
<feature type="transmembrane region" description="Helical" evidence="4">
    <location>
        <begin position="312"/>
        <end position="331"/>
    </location>
</feature>
<reference evidence="6 7" key="1">
    <citation type="submission" date="2018-11" db="EMBL/GenBank/DDBJ databases">
        <title>Paraburkholderia sp. DHOA04, isolated from soil.</title>
        <authorList>
            <person name="Gao Z.-H."/>
            <person name="Qiu L.-H."/>
            <person name="Fu J.-C."/>
        </authorList>
    </citation>
    <scope>NUCLEOTIDE SEQUENCE [LARGE SCALE GENOMIC DNA]</scope>
    <source>
        <strain evidence="6 7">DHOA04</strain>
    </source>
</reference>
<dbReference type="EMBL" id="RQIS01000011">
    <property type="protein sequence ID" value="RQH04903.1"/>
    <property type="molecule type" value="Genomic_DNA"/>
</dbReference>
<keyword evidence="1 4" id="KW-0812">Transmembrane</keyword>
<dbReference type="Pfam" id="PF07690">
    <property type="entry name" value="MFS_1"/>
    <property type="match status" value="1"/>
</dbReference>
<keyword evidence="7" id="KW-1185">Reference proteome</keyword>
<feature type="transmembrane region" description="Helical" evidence="4">
    <location>
        <begin position="39"/>
        <end position="60"/>
    </location>
</feature>
<gene>
    <name evidence="6" type="ORF">D1Y85_15930</name>
</gene>
<feature type="transmembrane region" description="Helical" evidence="4">
    <location>
        <begin position="196"/>
        <end position="216"/>
    </location>
</feature>
<evidence type="ECO:0000256" key="1">
    <source>
        <dbReference type="ARBA" id="ARBA00022692"/>
    </source>
</evidence>
<dbReference type="InterPro" id="IPR036259">
    <property type="entry name" value="MFS_trans_sf"/>
</dbReference>
<dbReference type="InterPro" id="IPR050327">
    <property type="entry name" value="Proton-linked_MCT"/>
</dbReference>
<feature type="transmembrane region" description="Helical" evidence="4">
    <location>
        <begin position="402"/>
        <end position="421"/>
    </location>
</feature>
<keyword evidence="2 4" id="KW-1133">Transmembrane helix</keyword>
<evidence type="ECO:0000256" key="4">
    <source>
        <dbReference type="SAM" id="Phobius"/>
    </source>
</evidence>
<dbReference type="InterPro" id="IPR020846">
    <property type="entry name" value="MFS_dom"/>
</dbReference>
<organism evidence="6 7">
    <name type="scientific">Paraburkholderia dinghuensis</name>
    <dbReference type="NCBI Taxonomy" id="2305225"/>
    <lineage>
        <taxon>Bacteria</taxon>
        <taxon>Pseudomonadati</taxon>
        <taxon>Pseudomonadota</taxon>
        <taxon>Betaproteobacteria</taxon>
        <taxon>Burkholderiales</taxon>
        <taxon>Burkholderiaceae</taxon>
        <taxon>Paraburkholderia</taxon>
    </lineage>
</organism>
<feature type="transmembrane region" description="Helical" evidence="4">
    <location>
        <begin position="131"/>
        <end position="158"/>
    </location>
</feature>
<keyword evidence="3 4" id="KW-0472">Membrane</keyword>
<dbReference type="GO" id="GO:0022857">
    <property type="term" value="F:transmembrane transporter activity"/>
    <property type="evidence" value="ECO:0007669"/>
    <property type="project" value="InterPro"/>
</dbReference>
<dbReference type="Gene3D" id="1.20.1250.20">
    <property type="entry name" value="MFS general substrate transporter like domains"/>
    <property type="match status" value="2"/>
</dbReference>
<feature type="transmembrane region" description="Helical" evidence="4">
    <location>
        <begin position="107"/>
        <end position="125"/>
    </location>
</feature>
<feature type="transmembrane region" description="Helical" evidence="4">
    <location>
        <begin position="80"/>
        <end position="98"/>
    </location>
</feature>
<dbReference type="PANTHER" id="PTHR11360">
    <property type="entry name" value="MONOCARBOXYLATE TRANSPORTER"/>
    <property type="match status" value="1"/>
</dbReference>
<comment type="caution">
    <text evidence="6">The sequence shown here is derived from an EMBL/GenBank/DDBJ whole genome shotgun (WGS) entry which is preliminary data.</text>
</comment>
<dbReference type="AlphaFoldDB" id="A0A3N6NW94"/>
<dbReference type="CDD" id="cd17355">
    <property type="entry name" value="MFS_YcxA_like"/>
    <property type="match status" value="1"/>
</dbReference>
<dbReference type="OrthoDB" id="3573349at2"/>
<feature type="transmembrane region" description="Helical" evidence="4">
    <location>
        <begin position="286"/>
        <end position="305"/>
    </location>
</feature>
<dbReference type="SUPFAM" id="SSF103473">
    <property type="entry name" value="MFS general substrate transporter"/>
    <property type="match status" value="1"/>
</dbReference>
<sequence>MNSTYPCSIHFPRNPRMRDARPTNSASIDLSEFRGAWRIVLVAMLGLCVSASASLLYSFGSLVIPLQHAIGWSRADLQPAVGFMFGGTIVSTQLVGWLNDRWGMRRVSALSLAGMSACYLLMTQLGHAIGWLYLLCTLLALAGVGATQVTWSNLIVLWFSRNRGLALAAMLSGTGLSAMVYPQAVTWAISRWNWQGGFVLLGLAPLAVLPLALAWMKLPSQHGKAAADFAAQRHDGLLFRTALRSARFWTLNLALALVVAAVVAMISSTIPLLRDKGLDASDASRAFGGFGISLLVGRLIVGYLFDRLWAPGVAAVTLALPALGCALLGSADAQQTGLLTLATMLVGVGAGAEFDIGAYLVARYFGMRDYGRLFGLHVSLITCAATLSPWFFGHLYASTGTYATMLAICGGAFVSGALLLLPLGRYPKFDSLNLA</sequence>
<feature type="transmembrane region" description="Helical" evidence="4">
    <location>
        <begin position="165"/>
        <end position="184"/>
    </location>
</feature>